<dbReference type="EMBL" id="DWZI01000005">
    <property type="protein sequence ID" value="HJA84868.1"/>
    <property type="molecule type" value="Genomic_DNA"/>
</dbReference>
<dbReference type="NCBIfam" id="TIGR01784">
    <property type="entry name" value="T_den_put_tspse"/>
    <property type="match status" value="1"/>
</dbReference>
<reference evidence="1" key="1">
    <citation type="journal article" date="2021" name="PeerJ">
        <title>Extensive microbial diversity within the chicken gut microbiome revealed by metagenomics and culture.</title>
        <authorList>
            <person name="Gilroy R."/>
            <person name="Ravi A."/>
            <person name="Getino M."/>
            <person name="Pursley I."/>
            <person name="Horton D.L."/>
            <person name="Alikhan N.F."/>
            <person name="Baker D."/>
            <person name="Gharbi K."/>
            <person name="Hall N."/>
            <person name="Watson M."/>
            <person name="Adriaenssens E.M."/>
            <person name="Foster-Nyarko E."/>
            <person name="Jarju S."/>
            <person name="Secka A."/>
            <person name="Antonio M."/>
            <person name="Oren A."/>
            <person name="Chaudhuri R.R."/>
            <person name="La Ragione R."/>
            <person name="Hildebrand F."/>
            <person name="Pallen M.J."/>
        </authorList>
    </citation>
    <scope>NUCLEOTIDE SEQUENCE</scope>
    <source>
        <strain evidence="1">ChiHjej12B11-9795</strain>
    </source>
</reference>
<comment type="caution">
    <text evidence="1">The sequence shown here is derived from an EMBL/GenBank/DDBJ whole genome shotgun (WGS) entry which is preliminary data.</text>
</comment>
<sequence length="304" mass="35740">MTLEGLHERYVNFYTDFAFKKLFGTEANKELLRSFLNSLLDGQEVITSLSYLNSEQLGTQETDRKAVFDVYCENENGEKFLVEMQKAEQQFFKDRSIFYSTFPIREQAQRGDWNYQLKAVYTIGILNFSFDDSDPNYFHHEVKLMDTRTKKVFYDKLTFIYLEMPKFTKTEEELVTMSDKWLYAIRHLPALWDRPKALREKIFEQFFSAAEIARFNTCEKIEYEESLKAFRDWYSVLSTAQNKGYSEGLEKGMAEGMEKGMEKGEKNKALSIAQEMFADGVPLSTISRYTHLPLEILQQLLTKE</sequence>
<dbReference type="AlphaFoldDB" id="A0A9D2HVG5"/>
<dbReference type="PANTHER" id="PTHR41317:SF1">
    <property type="entry name" value="PD-(D_E)XK NUCLEASE FAMILY TRANSPOSASE"/>
    <property type="match status" value="1"/>
</dbReference>
<accession>A0A9D2HVG5</accession>
<proteinExistence type="predicted"/>
<dbReference type="Proteomes" id="UP000823862">
    <property type="component" value="Unassembled WGS sequence"/>
</dbReference>
<evidence type="ECO:0000313" key="2">
    <source>
        <dbReference type="Proteomes" id="UP000823862"/>
    </source>
</evidence>
<evidence type="ECO:0000313" key="1">
    <source>
        <dbReference type="EMBL" id="HJA84868.1"/>
    </source>
</evidence>
<reference evidence="1" key="2">
    <citation type="submission" date="2021-04" db="EMBL/GenBank/DDBJ databases">
        <authorList>
            <person name="Gilroy R."/>
        </authorList>
    </citation>
    <scope>NUCLEOTIDE SEQUENCE</scope>
    <source>
        <strain evidence="1">ChiHjej12B11-9795</strain>
    </source>
</reference>
<dbReference type="PANTHER" id="PTHR41317">
    <property type="entry name" value="PD-(D_E)XK NUCLEASE FAMILY TRANSPOSASE"/>
    <property type="match status" value="1"/>
</dbReference>
<dbReference type="InterPro" id="IPR010106">
    <property type="entry name" value="RpnA"/>
</dbReference>
<dbReference type="Pfam" id="PF12784">
    <property type="entry name" value="PDDEXK_2"/>
    <property type="match status" value="1"/>
</dbReference>
<organism evidence="1 2">
    <name type="scientific">Candidatus Bacteroides avicola</name>
    <dbReference type="NCBI Taxonomy" id="2838468"/>
    <lineage>
        <taxon>Bacteria</taxon>
        <taxon>Pseudomonadati</taxon>
        <taxon>Bacteroidota</taxon>
        <taxon>Bacteroidia</taxon>
        <taxon>Bacteroidales</taxon>
        <taxon>Bacteroidaceae</taxon>
        <taxon>Bacteroides</taxon>
    </lineage>
</organism>
<name>A0A9D2HVG5_9BACE</name>
<protein>
    <submittedName>
        <fullName evidence="1">Rpn family recombination-promoting nuclease/putative transposase</fullName>
    </submittedName>
</protein>
<gene>
    <name evidence="1" type="ORF">H9950_01475</name>
</gene>